<dbReference type="PANTHER" id="PTHR43757:SF2">
    <property type="entry name" value="AMINOMETHYLTRANSFERASE, MITOCHONDRIAL"/>
    <property type="match status" value="1"/>
</dbReference>
<keyword evidence="15" id="KW-1185">Reference proteome</keyword>
<dbReference type="Gene3D" id="1.10.472.80">
    <property type="entry name" value="Ypt/Rab-GAP domain of gyp1p, domain 3"/>
    <property type="match status" value="1"/>
</dbReference>
<dbReference type="SUPFAM" id="SSF103025">
    <property type="entry name" value="Folate-binding domain"/>
    <property type="match status" value="1"/>
</dbReference>
<feature type="coiled-coil region" evidence="11">
    <location>
        <begin position="365"/>
        <end position="477"/>
    </location>
</feature>
<feature type="domain" description="Rab-GAP TBC" evidence="13">
    <location>
        <begin position="118"/>
        <end position="284"/>
    </location>
</feature>
<comment type="similarity">
    <text evidence="2">Belongs to the GcvT family.</text>
</comment>
<dbReference type="Pfam" id="PF23436">
    <property type="entry name" value="RabGap-TBC_2"/>
    <property type="match status" value="1"/>
</dbReference>
<dbReference type="Pfam" id="PF08669">
    <property type="entry name" value="GCV_T_C"/>
    <property type="match status" value="1"/>
</dbReference>
<dbReference type="GO" id="GO:0005960">
    <property type="term" value="C:glycine cleavage complex"/>
    <property type="evidence" value="ECO:0007669"/>
    <property type="project" value="InterPro"/>
</dbReference>
<evidence type="ECO:0000256" key="1">
    <source>
        <dbReference type="ARBA" id="ARBA00004173"/>
    </source>
</evidence>
<dbReference type="Gene3D" id="3.30.70.1400">
    <property type="entry name" value="Aminomethyltransferase beta-barrel domains"/>
    <property type="match status" value="1"/>
</dbReference>
<dbReference type="AlphaFoldDB" id="A0A8H7SW77"/>
<dbReference type="FunFam" id="4.10.1250.10:FF:000002">
    <property type="entry name" value="Aminomethyltransferase"/>
    <property type="match status" value="1"/>
</dbReference>
<dbReference type="FunFam" id="2.40.30.110:FF:000002">
    <property type="entry name" value="Aminomethyltransferase"/>
    <property type="match status" value="1"/>
</dbReference>
<dbReference type="NCBIfam" id="TIGR00528">
    <property type="entry name" value="gcvT"/>
    <property type="match status" value="1"/>
</dbReference>
<evidence type="ECO:0000256" key="4">
    <source>
        <dbReference type="ARBA" id="ARBA00012616"/>
    </source>
</evidence>
<feature type="compositionally biased region" description="Polar residues" evidence="12">
    <location>
        <begin position="58"/>
        <end position="67"/>
    </location>
</feature>
<dbReference type="GO" id="GO:0004047">
    <property type="term" value="F:aminomethyltransferase activity"/>
    <property type="evidence" value="ECO:0007669"/>
    <property type="project" value="UniProtKB-EC"/>
</dbReference>
<comment type="subunit">
    <text evidence="3">The glycine cleavage system is composed of four proteins: P, T, L and H.</text>
</comment>
<dbReference type="InterPro" id="IPR006223">
    <property type="entry name" value="GcvT"/>
</dbReference>
<dbReference type="SMART" id="SM00164">
    <property type="entry name" value="TBC"/>
    <property type="match status" value="1"/>
</dbReference>
<keyword evidence="8" id="KW-0496">Mitochondrion</keyword>
<accession>A0A8H7SW77</accession>
<dbReference type="Proteomes" id="UP000613177">
    <property type="component" value="Unassembled WGS sequence"/>
</dbReference>
<dbReference type="GO" id="GO:0005739">
    <property type="term" value="C:mitochondrion"/>
    <property type="evidence" value="ECO:0007669"/>
    <property type="project" value="UniProtKB-SubCell"/>
</dbReference>
<dbReference type="Pfam" id="PF01571">
    <property type="entry name" value="GCV_T"/>
    <property type="match status" value="1"/>
</dbReference>
<dbReference type="InterPro" id="IPR027266">
    <property type="entry name" value="TrmE/GcvT-like"/>
</dbReference>
<dbReference type="Gene3D" id="1.10.8.270">
    <property type="entry name" value="putative rabgap domain of human tbc1 domain family member 14 like domains"/>
    <property type="match status" value="1"/>
</dbReference>
<organism evidence="14 15">
    <name type="scientific">Thamnidium elegans</name>
    <dbReference type="NCBI Taxonomy" id="101142"/>
    <lineage>
        <taxon>Eukaryota</taxon>
        <taxon>Fungi</taxon>
        <taxon>Fungi incertae sedis</taxon>
        <taxon>Mucoromycota</taxon>
        <taxon>Mucoromycotina</taxon>
        <taxon>Mucoromycetes</taxon>
        <taxon>Mucorales</taxon>
        <taxon>Mucorineae</taxon>
        <taxon>Mucoraceae</taxon>
        <taxon>Thamnidium</taxon>
    </lineage>
</organism>
<dbReference type="InterPro" id="IPR028896">
    <property type="entry name" value="GcvT/YgfZ/DmdA"/>
</dbReference>
<dbReference type="InterPro" id="IPR029043">
    <property type="entry name" value="GcvT/YgfZ_C"/>
</dbReference>
<dbReference type="Gene3D" id="1.10.10.750">
    <property type="entry name" value="Ypt/Rab-GAP domain of gyp1p, domain 1"/>
    <property type="match status" value="1"/>
</dbReference>
<name>A0A8H7SW77_9FUNG</name>
<dbReference type="InterPro" id="IPR000195">
    <property type="entry name" value="Rab-GAP-TBC_dom"/>
</dbReference>
<dbReference type="InterPro" id="IPR013977">
    <property type="entry name" value="GcvT_C"/>
</dbReference>
<dbReference type="InterPro" id="IPR006222">
    <property type="entry name" value="GCVT_N"/>
</dbReference>
<dbReference type="PROSITE" id="PS50086">
    <property type="entry name" value="TBC_RABGAP"/>
    <property type="match status" value="1"/>
</dbReference>
<comment type="caution">
    <text evidence="14">The sequence shown here is derived from an EMBL/GenBank/DDBJ whole genome shotgun (WGS) entry which is preliminary data.</text>
</comment>
<evidence type="ECO:0000256" key="10">
    <source>
        <dbReference type="ARBA" id="ARBA00047665"/>
    </source>
</evidence>
<dbReference type="EC" id="2.1.2.10" evidence="4"/>
<comment type="subcellular location">
    <subcellularLocation>
        <location evidence="1">Mitochondrion</location>
    </subcellularLocation>
</comment>
<proteinExistence type="inferred from homology"/>
<comment type="catalytic activity">
    <reaction evidence="10">
        <text>N(6)-[(R)-S(8)-aminomethyldihydrolipoyl]-L-lysyl-[protein] + (6S)-5,6,7,8-tetrahydrofolate = N(6)-[(R)-dihydrolipoyl]-L-lysyl-[protein] + (6R)-5,10-methylene-5,6,7,8-tetrahydrofolate + NH4(+)</text>
        <dbReference type="Rhea" id="RHEA:16945"/>
        <dbReference type="Rhea" id="RHEA-COMP:10475"/>
        <dbReference type="Rhea" id="RHEA-COMP:10492"/>
        <dbReference type="ChEBI" id="CHEBI:15636"/>
        <dbReference type="ChEBI" id="CHEBI:28938"/>
        <dbReference type="ChEBI" id="CHEBI:57453"/>
        <dbReference type="ChEBI" id="CHEBI:83100"/>
        <dbReference type="ChEBI" id="CHEBI:83143"/>
        <dbReference type="EC" id="2.1.2.10"/>
    </reaction>
</comment>
<feature type="region of interest" description="Disordered" evidence="12">
    <location>
        <begin position="49"/>
        <end position="73"/>
    </location>
</feature>
<dbReference type="Gene3D" id="3.30.1360.120">
    <property type="entry name" value="Probable tRNA modification gtpase trme, domain 1"/>
    <property type="match status" value="1"/>
</dbReference>
<keyword evidence="5" id="KW-0032">Aminotransferase</keyword>
<dbReference type="PANTHER" id="PTHR43757">
    <property type="entry name" value="AMINOMETHYLTRANSFERASE"/>
    <property type="match status" value="1"/>
</dbReference>
<keyword evidence="6" id="KW-0808">Transferase</keyword>
<evidence type="ECO:0000256" key="6">
    <source>
        <dbReference type="ARBA" id="ARBA00022679"/>
    </source>
</evidence>
<dbReference type="SUPFAM" id="SSF47923">
    <property type="entry name" value="Ypt/Rab-GAP domain of gyp1p"/>
    <property type="match status" value="2"/>
</dbReference>
<dbReference type="EMBL" id="JAEPRE010000030">
    <property type="protein sequence ID" value="KAG2235605.1"/>
    <property type="molecule type" value="Genomic_DNA"/>
</dbReference>
<dbReference type="GO" id="GO:0006546">
    <property type="term" value="P:glycine catabolic process"/>
    <property type="evidence" value="ECO:0007669"/>
    <property type="project" value="InterPro"/>
</dbReference>
<evidence type="ECO:0000256" key="7">
    <source>
        <dbReference type="ARBA" id="ARBA00022946"/>
    </source>
</evidence>
<dbReference type="FunFam" id="1.10.472.80:FF:000027">
    <property type="entry name" value="GTPase activating protein (Evi5)"/>
    <property type="match status" value="1"/>
</dbReference>
<evidence type="ECO:0000256" key="5">
    <source>
        <dbReference type="ARBA" id="ARBA00022576"/>
    </source>
</evidence>
<evidence type="ECO:0000313" key="14">
    <source>
        <dbReference type="EMBL" id="KAG2235605.1"/>
    </source>
</evidence>
<evidence type="ECO:0000256" key="11">
    <source>
        <dbReference type="SAM" id="Coils"/>
    </source>
</evidence>
<dbReference type="FunFam" id="3.30.70.1400:FF:000001">
    <property type="entry name" value="Aminomethyltransferase"/>
    <property type="match status" value="1"/>
</dbReference>
<evidence type="ECO:0000256" key="9">
    <source>
        <dbReference type="ARBA" id="ARBA00031395"/>
    </source>
</evidence>
<evidence type="ECO:0000259" key="13">
    <source>
        <dbReference type="PROSITE" id="PS50086"/>
    </source>
</evidence>
<dbReference type="InterPro" id="IPR035969">
    <property type="entry name" value="Rab-GAP_TBC_sf"/>
</dbReference>
<protein>
    <recommendedName>
        <fullName evidence="4">aminomethyltransferase</fullName>
        <ecNumber evidence="4">2.1.2.10</ecNumber>
    </recommendedName>
    <alternativeName>
        <fullName evidence="9">Glycine cleavage system T protein</fullName>
    </alternativeName>
</protein>
<sequence length="878" mass="98508">MTSLDTSTTNFTQENNDVLVETYSKVSSNIINSTITFSDDDSACSFDSEEEEKLLTPPIQSSSSTNLDPEEEEEPVINTIKDEEEQDTDWAFWSKVISDYNNFSQSEIKLLSFQIQHGIPSALRGTIWPLLAKKVDNGLQDHYIQLLKQESVYEKAITRDLHRTFPHHPYFQSAVGQESLFNVVKAYSLYDPEMPEEEAFCILVQLMQNYKLRGHFTPQLDLLRQRLFQFDGLLQDFLPHVYRHFTEQGVRSNMYASQWFLTMFAYKFPLKVVYRIYDTLFTEGVDCLFRIGLALLSKNQSTILSLDFESLVTYLKDDMLTIYNDNITDLLSESFDIKISTRRLEKLAKDYQIETIKADSEACLIESLRKKNKLLTEQYQSLDTENKTIQKEHALVADELVFKKIELARVHDENEALKQQACELKRVLEVIPGQIENQVQSDMNILCIKNQSLTQKNAKLQDQLADMETLVIEMKLNMLITKVTRSSLVSIVNRPLTKRCYAAAANSEPIKKTALYDFHVKQGGKMVPFAGYAMPVTYSNMGMLASHNHTRQNASIFDVSHMLQSRLTGKDRNKFFETLVVADLNNLPVGHGTLSVFTNEQGGIIDDTIVMQHEDSLYVVSNAGCADKDLAHIRKHLADFQNKGGDVDFNVITDHSLIAIQGPKAAAALEELVGKSLADFSFMHGRFMEVAGVPCHIARSGYTGEDGFELSVPTEEVVSITEKLLANPAVEMAGLGARDSLRLEAGLCLYGNDIDETTTPVEAGLTWTIPKSRRETGGFLGADKILPQIKGGVTRRRIGLVVEGAPARGGAEILNKAGEVVGTVTSGCPSPILKKNIAIGYVKNGNHKKGTELDVKVRNKVQKAVITKMPFVESNYHK</sequence>
<evidence type="ECO:0000313" key="15">
    <source>
        <dbReference type="Proteomes" id="UP000613177"/>
    </source>
</evidence>
<evidence type="ECO:0000256" key="2">
    <source>
        <dbReference type="ARBA" id="ARBA00008609"/>
    </source>
</evidence>
<evidence type="ECO:0000256" key="8">
    <source>
        <dbReference type="ARBA" id="ARBA00023128"/>
    </source>
</evidence>
<dbReference type="Gene3D" id="4.10.1250.10">
    <property type="entry name" value="Aminomethyltransferase fragment"/>
    <property type="match status" value="1"/>
</dbReference>
<evidence type="ECO:0000256" key="3">
    <source>
        <dbReference type="ARBA" id="ARBA00011690"/>
    </source>
</evidence>
<dbReference type="SUPFAM" id="SSF101790">
    <property type="entry name" value="Aminomethyltransferase beta-barrel domain"/>
    <property type="match status" value="1"/>
</dbReference>
<dbReference type="GO" id="GO:0008483">
    <property type="term" value="F:transaminase activity"/>
    <property type="evidence" value="ECO:0007669"/>
    <property type="project" value="UniProtKB-KW"/>
</dbReference>
<reference evidence="14" key="1">
    <citation type="submission" date="2021-01" db="EMBL/GenBank/DDBJ databases">
        <title>Metabolic potential, ecology and presence of endohyphal bacteria is reflected in genomic diversity of Mucoromycotina.</title>
        <authorList>
            <person name="Muszewska A."/>
            <person name="Okrasinska A."/>
            <person name="Steczkiewicz K."/>
            <person name="Drgas O."/>
            <person name="Orlowska M."/>
            <person name="Perlinska-Lenart U."/>
            <person name="Aleksandrzak-Piekarczyk T."/>
            <person name="Szatraj K."/>
            <person name="Zielenkiewicz U."/>
            <person name="Pilsyk S."/>
            <person name="Malc E."/>
            <person name="Mieczkowski P."/>
            <person name="Kruszewska J.S."/>
            <person name="Biernat P."/>
            <person name="Pawlowska J."/>
        </authorList>
    </citation>
    <scope>NUCLEOTIDE SEQUENCE</scope>
    <source>
        <strain evidence="14">WA0000018081</strain>
    </source>
</reference>
<dbReference type="Gene3D" id="2.40.30.110">
    <property type="entry name" value="Aminomethyltransferase beta-barrel domains"/>
    <property type="match status" value="1"/>
</dbReference>
<evidence type="ECO:0000256" key="12">
    <source>
        <dbReference type="SAM" id="MobiDB-lite"/>
    </source>
</evidence>
<keyword evidence="7" id="KW-0809">Transit peptide</keyword>
<dbReference type="NCBIfam" id="NF001567">
    <property type="entry name" value="PRK00389.1"/>
    <property type="match status" value="1"/>
</dbReference>
<keyword evidence="11" id="KW-0175">Coiled coil</keyword>
<gene>
    <name evidence="14" type="ORF">INT48_002379</name>
</gene>